<reference evidence="1 2" key="1">
    <citation type="submission" date="2020-08" db="EMBL/GenBank/DDBJ databases">
        <title>Genomic Encyclopedia of Type Strains, Phase III (KMG-III): the genomes of soil and plant-associated and newly described type strains.</title>
        <authorList>
            <person name="Whitman W."/>
        </authorList>
    </citation>
    <scope>NUCLEOTIDE SEQUENCE [LARGE SCALE GENOMIC DNA]</scope>
    <source>
        <strain evidence="1 2">CECT 8897</strain>
    </source>
</reference>
<dbReference type="AlphaFoldDB" id="A0A7W5BDU7"/>
<protein>
    <submittedName>
        <fullName evidence="1">Uncharacterized protein</fullName>
    </submittedName>
</protein>
<evidence type="ECO:0000313" key="1">
    <source>
        <dbReference type="EMBL" id="MBB3121075.1"/>
    </source>
</evidence>
<name>A0A7W5BDU7_9BURK</name>
<dbReference type="Proteomes" id="UP000541535">
    <property type="component" value="Unassembled WGS sequence"/>
</dbReference>
<dbReference type="RefSeq" id="WP_183442813.1">
    <property type="nucleotide sequence ID" value="NZ_JACHXD010000013.1"/>
</dbReference>
<accession>A0A7W5BDU7</accession>
<sequence>MRVLNEIETQLVSGGYESIEWPSAATEEYYTNFSDGFFDSYSFDLKNRVVMGNKAVTTVNSKEEAIKAVEECGGSFVIKYKAADGEKPEIWTIECKVPIVRK</sequence>
<comment type="caution">
    <text evidence="1">The sequence shown here is derived from an EMBL/GenBank/DDBJ whole genome shotgun (WGS) entry which is preliminary data.</text>
</comment>
<gene>
    <name evidence="1" type="ORF">FHS03_004148</name>
</gene>
<evidence type="ECO:0000313" key="2">
    <source>
        <dbReference type="Proteomes" id="UP000541535"/>
    </source>
</evidence>
<keyword evidence="2" id="KW-1185">Reference proteome</keyword>
<organism evidence="1 2">
    <name type="scientific">Pseudoduganella violacea</name>
    <dbReference type="NCBI Taxonomy" id="1715466"/>
    <lineage>
        <taxon>Bacteria</taxon>
        <taxon>Pseudomonadati</taxon>
        <taxon>Pseudomonadota</taxon>
        <taxon>Betaproteobacteria</taxon>
        <taxon>Burkholderiales</taxon>
        <taxon>Oxalobacteraceae</taxon>
        <taxon>Telluria group</taxon>
        <taxon>Pseudoduganella</taxon>
    </lineage>
</organism>
<proteinExistence type="predicted"/>
<dbReference type="EMBL" id="JACHXD010000013">
    <property type="protein sequence ID" value="MBB3121075.1"/>
    <property type="molecule type" value="Genomic_DNA"/>
</dbReference>